<organism evidence="4 5">
    <name type="scientific">Frankliniella occidentalis</name>
    <name type="common">Western flower thrips</name>
    <name type="synonym">Euthrips occidentalis</name>
    <dbReference type="NCBI Taxonomy" id="133901"/>
    <lineage>
        <taxon>Eukaryota</taxon>
        <taxon>Metazoa</taxon>
        <taxon>Ecdysozoa</taxon>
        <taxon>Arthropoda</taxon>
        <taxon>Hexapoda</taxon>
        <taxon>Insecta</taxon>
        <taxon>Pterygota</taxon>
        <taxon>Neoptera</taxon>
        <taxon>Paraneoptera</taxon>
        <taxon>Thysanoptera</taxon>
        <taxon>Terebrantia</taxon>
        <taxon>Thripoidea</taxon>
        <taxon>Thripidae</taxon>
        <taxon>Frankliniella</taxon>
    </lineage>
</organism>
<dbReference type="InterPro" id="IPR014752">
    <property type="entry name" value="Arrestin-like_C"/>
</dbReference>
<accession>A0A9C6UE67</accession>
<dbReference type="InterPro" id="IPR000698">
    <property type="entry name" value="Arrestin"/>
</dbReference>
<proteinExistence type="inferred from homology"/>
<name>A0A9C6UE67_FRAOC</name>
<dbReference type="Proteomes" id="UP000504606">
    <property type="component" value="Unplaced"/>
</dbReference>
<feature type="region of interest" description="Disordered" evidence="2">
    <location>
        <begin position="61"/>
        <end position="80"/>
    </location>
</feature>
<gene>
    <name evidence="5" type="primary">LOC127749828</name>
</gene>
<dbReference type="KEGG" id="foc:127749828"/>
<dbReference type="GO" id="GO:0001664">
    <property type="term" value="F:G protein-coupled receptor binding"/>
    <property type="evidence" value="ECO:0007669"/>
    <property type="project" value="TreeGrafter"/>
</dbReference>
<feature type="compositionally biased region" description="Low complexity" evidence="2">
    <location>
        <begin position="286"/>
        <end position="314"/>
    </location>
</feature>
<evidence type="ECO:0000259" key="3">
    <source>
        <dbReference type="SMART" id="SM01017"/>
    </source>
</evidence>
<dbReference type="PANTHER" id="PTHR11792">
    <property type="entry name" value="ARRESTIN"/>
    <property type="match status" value="1"/>
</dbReference>
<keyword evidence="4" id="KW-1185">Reference proteome</keyword>
<sequence length="375" mass="39586">MEMTPLAPPSVQLVPAKEYTGAPIGTSYDVRAYVAERPEEKVNRRSMVRMGIRVLHMAPGMPHPSPAPPPAPVLAPAPQRPPHAAVDKPFLLSDGKVELEASLNKAVYNHGETVMVNVAVHNNSSRSVRRIKVFVVQHVDVCMFSNGKFKNVVALINSRDQCPLGPGGAINRAYALSPEKGTTKNWIALEDSFARGGAPLASTVTCASNSPDDRNVFAIYVSYYVKVKLLVGAMGGELSVKLPFTLMHSSYDSDLPCLSSVPCCTDGSKALNGGTDTGEQAENGGTSSRRTSSVNTRRLLQQQQQQGDQTAQQQRRPSEDGQGSGPGGKAKMAQQMRDADVIMTCDDEGGPTPGAAPAAPAASAAPQAAQGLAAT</sequence>
<feature type="region of interest" description="Disordered" evidence="2">
    <location>
        <begin position="271"/>
        <end position="375"/>
    </location>
</feature>
<dbReference type="InterPro" id="IPR014753">
    <property type="entry name" value="Arrestin_N"/>
</dbReference>
<dbReference type="InterPro" id="IPR011022">
    <property type="entry name" value="Arrestin_C-like"/>
</dbReference>
<dbReference type="GeneID" id="127749828"/>
<evidence type="ECO:0000256" key="1">
    <source>
        <dbReference type="ARBA" id="ARBA00005298"/>
    </source>
</evidence>
<dbReference type="GO" id="GO:0007165">
    <property type="term" value="P:signal transduction"/>
    <property type="evidence" value="ECO:0007669"/>
    <property type="project" value="InterPro"/>
</dbReference>
<comment type="similarity">
    <text evidence="1">Belongs to the arrestin family.</text>
</comment>
<evidence type="ECO:0000313" key="4">
    <source>
        <dbReference type="Proteomes" id="UP000504606"/>
    </source>
</evidence>
<dbReference type="AlphaFoldDB" id="A0A9C6UE67"/>
<feature type="compositionally biased region" description="Low complexity" evidence="2">
    <location>
        <begin position="353"/>
        <end position="375"/>
    </location>
</feature>
<protein>
    <submittedName>
        <fullName evidence="5">Arrestin homolog</fullName>
    </submittedName>
</protein>
<feature type="domain" description="Arrestin C-terminal-like" evidence="3">
    <location>
        <begin position="93"/>
        <end position="251"/>
    </location>
</feature>
<dbReference type="Gene3D" id="2.60.40.640">
    <property type="match status" value="1"/>
</dbReference>
<reference evidence="5" key="1">
    <citation type="submission" date="2025-08" db="UniProtKB">
        <authorList>
            <consortium name="RefSeq"/>
        </authorList>
    </citation>
    <scope>IDENTIFICATION</scope>
    <source>
        <tissue evidence="5">Whole organism</tissue>
    </source>
</reference>
<dbReference type="SUPFAM" id="SSF81296">
    <property type="entry name" value="E set domains"/>
    <property type="match status" value="2"/>
</dbReference>
<evidence type="ECO:0000313" key="5">
    <source>
        <dbReference type="RefSeq" id="XP_052125594.1"/>
    </source>
</evidence>
<dbReference type="Gene3D" id="2.60.40.840">
    <property type="match status" value="1"/>
</dbReference>
<dbReference type="InterPro" id="IPR014756">
    <property type="entry name" value="Ig_E-set"/>
</dbReference>
<dbReference type="SMART" id="SM01017">
    <property type="entry name" value="Arrestin_C"/>
    <property type="match status" value="1"/>
</dbReference>
<dbReference type="PANTHER" id="PTHR11792:SF18">
    <property type="entry name" value="FI20035P1"/>
    <property type="match status" value="1"/>
</dbReference>
<dbReference type="Pfam" id="PF02752">
    <property type="entry name" value="Arrestin_C"/>
    <property type="match status" value="1"/>
</dbReference>
<dbReference type="GO" id="GO:0005737">
    <property type="term" value="C:cytoplasm"/>
    <property type="evidence" value="ECO:0007669"/>
    <property type="project" value="TreeGrafter"/>
</dbReference>
<evidence type="ECO:0000256" key="2">
    <source>
        <dbReference type="SAM" id="MobiDB-lite"/>
    </source>
</evidence>
<dbReference type="OrthoDB" id="6500995at2759"/>
<dbReference type="RefSeq" id="XP_052125594.1">
    <property type="nucleotide sequence ID" value="XM_052269634.1"/>
</dbReference>
<dbReference type="GO" id="GO:0002031">
    <property type="term" value="P:G protein-coupled receptor internalization"/>
    <property type="evidence" value="ECO:0007669"/>
    <property type="project" value="TreeGrafter"/>
</dbReference>